<dbReference type="GO" id="GO:0006508">
    <property type="term" value="P:proteolysis"/>
    <property type="evidence" value="ECO:0007669"/>
    <property type="project" value="InterPro"/>
</dbReference>
<dbReference type="GO" id="GO:0004252">
    <property type="term" value="F:serine-type endopeptidase activity"/>
    <property type="evidence" value="ECO:0007669"/>
    <property type="project" value="TreeGrafter"/>
</dbReference>
<feature type="signal peptide" evidence="2">
    <location>
        <begin position="1"/>
        <end position="28"/>
    </location>
</feature>
<evidence type="ECO:0000313" key="4">
    <source>
        <dbReference type="EMBL" id="SFU97696.1"/>
    </source>
</evidence>
<keyword evidence="4" id="KW-0645">Protease</keyword>
<keyword evidence="1" id="KW-0378">Hydrolase</keyword>
<name>A0A1I7KJY5_9BURK</name>
<dbReference type="OrthoDB" id="4269629at2"/>
<dbReference type="EMBL" id="FPBO01000017">
    <property type="protein sequence ID" value="SFU97696.1"/>
    <property type="molecule type" value="Genomic_DNA"/>
</dbReference>
<keyword evidence="4" id="KW-0031">Aminopeptidase</keyword>
<dbReference type="AlphaFoldDB" id="A0A1I7KJY5"/>
<dbReference type="SUPFAM" id="SSF69322">
    <property type="entry name" value="Tricorn protease domain 2"/>
    <property type="match status" value="1"/>
</dbReference>
<keyword evidence="2" id="KW-0732">Signal</keyword>
<evidence type="ECO:0000259" key="3">
    <source>
        <dbReference type="Pfam" id="PF00326"/>
    </source>
</evidence>
<proteinExistence type="predicted"/>
<protein>
    <submittedName>
        <fullName evidence="4">Dipeptidyl aminopeptidase/acylaminoacyl peptidase</fullName>
    </submittedName>
</protein>
<evidence type="ECO:0000313" key="5">
    <source>
        <dbReference type="Proteomes" id="UP000199391"/>
    </source>
</evidence>
<dbReference type="PANTHER" id="PTHR42776:SF27">
    <property type="entry name" value="DIPEPTIDYL PEPTIDASE FAMILY MEMBER 6"/>
    <property type="match status" value="1"/>
</dbReference>
<evidence type="ECO:0000256" key="1">
    <source>
        <dbReference type="ARBA" id="ARBA00022801"/>
    </source>
</evidence>
<feature type="chain" id="PRO_5011619517" evidence="2">
    <location>
        <begin position="29"/>
        <end position="671"/>
    </location>
</feature>
<dbReference type="PANTHER" id="PTHR42776">
    <property type="entry name" value="SERINE PEPTIDASE S9 FAMILY MEMBER"/>
    <property type="match status" value="1"/>
</dbReference>
<sequence>MTRPLARPLARLLALSALSLLLAAPARAEPPPASAFFNNARYSAAKLSPSGRHLAMRARGQLGRDALLVVTLADKSAKMVAQFSNIDIDDFEWVNDNRLVYDTRDSRSAPGDWTHAPGLFAVNRDGGGFLQLVDRGYDRPAETGTHIRTAMMPWNTYLLGQEGAQDSDSVYVYQPERRAGERRGIALFKLNTLTARAQGVPRPANMQRVVLDAQGEPRVATSSAGGTAAVHYRDPDSGAWRKLRDFPAYGDAPGAFSPVGLGTDGMLYVSTSAGTDRAVVRTYDVATNTLGDKPLIELGEYDFSGRLVTGGGRILGVRLLTDARSTHWWNADMRALQEKVDSLLPGTVNQISVARRPETPAVLITSWSDRQPPVYVLYDRESGALTKLGEAHPEIKPDAMGERELIHYTARDGMRIPAWLTLPPGGAGKKLPLVVLVHGGPYMRGGEWKWDADSQFLATRGYAVLEPEFRGGTGFGTRHFRAGWKQWGLAMQDDLADGARAMVARGVADGGRICIAGASYGGYAALMGLVKDPDLFKCAVNWVGVTDINLLYTGTWQIESDLPEAWKQYGMPQLIGDPVADAAQFKATSPLEQAARVRQPVLMAYGNQDARVPLAHGQRFHDAVKAHNAQAELVVYDGEGHGWTLEKNRVDFWTRVEKFLGRHIGPQAKSE</sequence>
<feature type="domain" description="Peptidase S9 prolyl oligopeptidase catalytic" evidence="3">
    <location>
        <begin position="450"/>
        <end position="665"/>
    </location>
</feature>
<dbReference type="Pfam" id="PF00326">
    <property type="entry name" value="Peptidase_S9"/>
    <property type="match status" value="1"/>
</dbReference>
<dbReference type="GO" id="GO:0004177">
    <property type="term" value="F:aminopeptidase activity"/>
    <property type="evidence" value="ECO:0007669"/>
    <property type="project" value="UniProtKB-KW"/>
</dbReference>
<dbReference type="SUPFAM" id="SSF53474">
    <property type="entry name" value="alpha/beta-Hydrolases"/>
    <property type="match status" value="1"/>
</dbReference>
<dbReference type="Gene3D" id="3.40.50.1820">
    <property type="entry name" value="alpha/beta hydrolase"/>
    <property type="match status" value="1"/>
</dbReference>
<accession>A0A1I7KJY5</accession>
<evidence type="ECO:0000256" key="2">
    <source>
        <dbReference type="SAM" id="SignalP"/>
    </source>
</evidence>
<dbReference type="InterPro" id="IPR001375">
    <property type="entry name" value="Peptidase_S9_cat"/>
</dbReference>
<dbReference type="InterPro" id="IPR029058">
    <property type="entry name" value="AB_hydrolase_fold"/>
</dbReference>
<gene>
    <name evidence="4" type="ORF">SAMN05216552_101774</name>
</gene>
<dbReference type="RefSeq" id="WP_093557004.1">
    <property type="nucleotide sequence ID" value="NZ_FPBO01000017.1"/>
</dbReference>
<reference evidence="5" key="1">
    <citation type="submission" date="2016-10" db="EMBL/GenBank/DDBJ databases">
        <authorList>
            <person name="Varghese N."/>
            <person name="Submissions S."/>
        </authorList>
    </citation>
    <scope>NUCLEOTIDE SEQUENCE [LARGE SCALE GENOMIC DNA]</scope>
    <source>
        <strain evidence="5">CGMCC 1.11014</strain>
    </source>
</reference>
<dbReference type="STRING" id="1035707.SAMN05216552_101774"/>
<organism evidence="4 5">
    <name type="scientific">Pseudoduganella namucuonensis</name>
    <dbReference type="NCBI Taxonomy" id="1035707"/>
    <lineage>
        <taxon>Bacteria</taxon>
        <taxon>Pseudomonadati</taxon>
        <taxon>Pseudomonadota</taxon>
        <taxon>Betaproteobacteria</taxon>
        <taxon>Burkholderiales</taxon>
        <taxon>Oxalobacteraceae</taxon>
        <taxon>Telluria group</taxon>
        <taxon>Pseudoduganella</taxon>
    </lineage>
</organism>
<keyword evidence="5" id="KW-1185">Reference proteome</keyword>
<dbReference type="Proteomes" id="UP000199391">
    <property type="component" value="Unassembled WGS sequence"/>
</dbReference>